<accession>A0A849C515</accession>
<keyword evidence="4" id="KW-0145">Chemotaxis</keyword>
<evidence type="ECO:0000256" key="2">
    <source>
        <dbReference type="ARBA" id="ARBA00039140"/>
    </source>
</evidence>
<evidence type="ECO:0000313" key="6">
    <source>
        <dbReference type="EMBL" id="NNH24688.1"/>
    </source>
</evidence>
<evidence type="ECO:0000256" key="3">
    <source>
        <dbReference type="ARBA" id="ARBA00048267"/>
    </source>
</evidence>
<dbReference type="Gene3D" id="3.40.50.180">
    <property type="entry name" value="Methylesterase CheB, C-terminal domain"/>
    <property type="match status" value="1"/>
</dbReference>
<feature type="active site" evidence="4">
    <location>
        <position position="41"/>
    </location>
</feature>
<proteinExistence type="predicted"/>
<dbReference type="EMBL" id="JABEMA010000463">
    <property type="protein sequence ID" value="NNH24688.1"/>
    <property type="molecule type" value="Genomic_DNA"/>
</dbReference>
<dbReference type="AlphaFoldDB" id="A0A849C515"/>
<dbReference type="GO" id="GO:0000156">
    <property type="term" value="F:phosphorelay response regulator activity"/>
    <property type="evidence" value="ECO:0007669"/>
    <property type="project" value="InterPro"/>
</dbReference>
<keyword evidence="7" id="KW-1185">Reference proteome</keyword>
<protein>
    <recommendedName>
        <fullName evidence="2">protein-glutamate methylesterase</fullName>
        <ecNumber evidence="2">3.1.1.61</ecNumber>
    </recommendedName>
</protein>
<gene>
    <name evidence="6" type="ORF">HLB09_16660</name>
</gene>
<dbReference type="Pfam" id="PF01339">
    <property type="entry name" value="CheB_methylest"/>
    <property type="match status" value="1"/>
</dbReference>
<evidence type="ECO:0000313" key="7">
    <source>
        <dbReference type="Proteomes" id="UP000555552"/>
    </source>
</evidence>
<dbReference type="EC" id="3.1.1.61" evidence="2"/>
<comment type="caution">
    <text evidence="6">The sequence shown here is derived from an EMBL/GenBank/DDBJ whole genome shotgun (WGS) entry which is preliminary data.</text>
</comment>
<keyword evidence="1 4" id="KW-0378">Hydrolase</keyword>
<sequence>PVAATAFPAASPLAAAAASPSGPPPGRRGAGLPAVVAVGSSTGGPEALARLLQALPADLPVPVVVTQHMPPVFTRQLAVRLDRLGPLAVREAEDGDDLRPGRVLVAPGDRHLVLRRAGADVVVQLSQAAPVNFCRPAVDVMLRSCVDVHGAGVLAVVLTGMGSDGRDGCADVRRAGGAVLVQDAETSVVWGMPGAVASAGLADAVLPLDAVAGAVASACRRGAPALAGGAR</sequence>
<feature type="non-terminal residue" evidence="6">
    <location>
        <position position="1"/>
    </location>
</feature>
<organism evidence="6 7">
    <name type="scientific">Pseudokineococcus marinus</name>
    <dbReference type="NCBI Taxonomy" id="351215"/>
    <lineage>
        <taxon>Bacteria</taxon>
        <taxon>Bacillati</taxon>
        <taxon>Actinomycetota</taxon>
        <taxon>Actinomycetes</taxon>
        <taxon>Kineosporiales</taxon>
        <taxon>Kineosporiaceae</taxon>
        <taxon>Pseudokineococcus</taxon>
    </lineage>
</organism>
<dbReference type="Proteomes" id="UP000555552">
    <property type="component" value="Unassembled WGS sequence"/>
</dbReference>
<evidence type="ECO:0000256" key="1">
    <source>
        <dbReference type="ARBA" id="ARBA00022801"/>
    </source>
</evidence>
<dbReference type="InterPro" id="IPR000673">
    <property type="entry name" value="Sig_transdc_resp-reg_Me-estase"/>
</dbReference>
<dbReference type="CDD" id="cd16432">
    <property type="entry name" value="CheB_Rec"/>
    <property type="match status" value="1"/>
</dbReference>
<dbReference type="GO" id="GO:0008984">
    <property type="term" value="F:protein-glutamate methylesterase activity"/>
    <property type="evidence" value="ECO:0007669"/>
    <property type="project" value="UniProtKB-EC"/>
</dbReference>
<dbReference type="PANTHER" id="PTHR42872">
    <property type="entry name" value="PROTEIN-GLUTAMATE METHYLESTERASE/PROTEIN-GLUTAMINE GLUTAMINASE"/>
    <property type="match status" value="1"/>
</dbReference>
<feature type="domain" description="CheB-type methylesterase" evidence="5">
    <location>
        <begin position="23"/>
        <end position="222"/>
    </location>
</feature>
<dbReference type="RefSeq" id="WP_171204406.1">
    <property type="nucleotide sequence ID" value="NZ_JABEMA010000463.1"/>
</dbReference>
<feature type="active site" evidence="4">
    <location>
        <position position="164"/>
    </location>
</feature>
<name>A0A849C515_9ACTN</name>
<dbReference type="InterPro" id="IPR035909">
    <property type="entry name" value="CheB_C"/>
</dbReference>
<evidence type="ECO:0000259" key="5">
    <source>
        <dbReference type="PROSITE" id="PS50122"/>
    </source>
</evidence>
<dbReference type="GO" id="GO:0005737">
    <property type="term" value="C:cytoplasm"/>
    <property type="evidence" value="ECO:0007669"/>
    <property type="project" value="InterPro"/>
</dbReference>
<feature type="active site" evidence="4">
    <location>
        <position position="68"/>
    </location>
</feature>
<dbReference type="PROSITE" id="PS50122">
    <property type="entry name" value="CHEB"/>
    <property type="match status" value="1"/>
</dbReference>
<evidence type="ECO:0000256" key="4">
    <source>
        <dbReference type="PROSITE-ProRule" id="PRU00050"/>
    </source>
</evidence>
<dbReference type="SUPFAM" id="SSF52738">
    <property type="entry name" value="Methylesterase CheB, C-terminal domain"/>
    <property type="match status" value="1"/>
</dbReference>
<dbReference type="GO" id="GO:0006935">
    <property type="term" value="P:chemotaxis"/>
    <property type="evidence" value="ECO:0007669"/>
    <property type="project" value="UniProtKB-UniRule"/>
</dbReference>
<comment type="catalytic activity">
    <reaction evidence="3">
        <text>[protein]-L-glutamate 5-O-methyl ester + H2O = L-glutamyl-[protein] + methanol + H(+)</text>
        <dbReference type="Rhea" id="RHEA:23236"/>
        <dbReference type="Rhea" id="RHEA-COMP:10208"/>
        <dbReference type="Rhea" id="RHEA-COMP:10311"/>
        <dbReference type="ChEBI" id="CHEBI:15377"/>
        <dbReference type="ChEBI" id="CHEBI:15378"/>
        <dbReference type="ChEBI" id="CHEBI:17790"/>
        <dbReference type="ChEBI" id="CHEBI:29973"/>
        <dbReference type="ChEBI" id="CHEBI:82795"/>
        <dbReference type="EC" id="3.1.1.61"/>
    </reaction>
</comment>
<dbReference type="PANTHER" id="PTHR42872:SF3">
    <property type="entry name" value="PROTEIN-GLUTAMATE METHYLESTERASE_PROTEIN-GLUTAMINE GLUTAMINASE 1"/>
    <property type="match status" value="1"/>
</dbReference>
<reference evidence="6 7" key="1">
    <citation type="submission" date="2020-05" db="EMBL/GenBank/DDBJ databases">
        <title>MicrobeNet Type strains.</title>
        <authorList>
            <person name="Nicholson A.C."/>
        </authorList>
    </citation>
    <scope>NUCLEOTIDE SEQUENCE [LARGE SCALE GENOMIC DNA]</scope>
    <source>
        <strain evidence="6 7">JCM 14547</strain>
    </source>
</reference>